<comment type="caution">
    <text evidence="1">The sequence shown here is derived from an EMBL/GenBank/DDBJ whole genome shotgun (WGS) entry which is preliminary data.</text>
</comment>
<dbReference type="Proteomes" id="UP001177670">
    <property type="component" value="Unassembled WGS sequence"/>
</dbReference>
<accession>A0AA40KXK3</accession>
<evidence type="ECO:0000313" key="2">
    <source>
        <dbReference type="Proteomes" id="UP001177670"/>
    </source>
</evidence>
<organism evidence="1 2">
    <name type="scientific">Melipona bicolor</name>
    <dbReference type="NCBI Taxonomy" id="60889"/>
    <lineage>
        <taxon>Eukaryota</taxon>
        <taxon>Metazoa</taxon>
        <taxon>Ecdysozoa</taxon>
        <taxon>Arthropoda</taxon>
        <taxon>Hexapoda</taxon>
        <taxon>Insecta</taxon>
        <taxon>Pterygota</taxon>
        <taxon>Neoptera</taxon>
        <taxon>Endopterygota</taxon>
        <taxon>Hymenoptera</taxon>
        <taxon>Apocrita</taxon>
        <taxon>Aculeata</taxon>
        <taxon>Apoidea</taxon>
        <taxon>Anthophila</taxon>
        <taxon>Apidae</taxon>
        <taxon>Melipona</taxon>
    </lineage>
</organism>
<dbReference type="EMBL" id="JAHYIQ010000001">
    <property type="protein sequence ID" value="KAK1136685.1"/>
    <property type="molecule type" value="Genomic_DNA"/>
</dbReference>
<proteinExistence type="predicted"/>
<keyword evidence="2" id="KW-1185">Reference proteome</keyword>
<sequence length="638" mass="75076">MDYARKIGKSDEPKKWVKQFTTVVTARDKFISPQLPFSEDRRLVNWQKWLERWRIQYKHIRSTTGRHQNDQILNSCEKIRPLVEMRNLMDYATVPVPIIPDKYRGGPEFWRTPEKLPKRVSCLPDITFVPTKKELNVIPELTYVGLPELIEKEKDLTDLKLKEPLWKRSRYLKRRRRELSREIEALVLKEPETRDLAIKNYVPPKEEPLARIPRVTISDIEEEEEEKEEAESRCCRLPIEQAIVLKIQDREVVWEGFPSKHGTKPDSITWSLTFFGEVNKRTEKEIVFENKGNRVIVYQWRAADFRCNTIPLVKRTSPFFFNKTKGVILPGQIVKLKVWYRARNAHVFTEFWKLVTDPILCSSSLVFRFWGCSNESSDVRLAKLESVQIVDKYLDRCVRDTAVREIINDIMENVSLIKHPEPAYGSLFLESDVFAMKNPLCFYNPTLLIEFHKVYYGATNQTKYRWNMSLNDIRDTLLEIKQSERRSIMLSQFSGLYKECLEPTLYRSVQCNKYEMVYNILCSFFNLFETESELARNAYLLNDHKEISGVSLTTSCTINVSQPSIKDNNLRNKREKKSNIRLQNVSQVQTTVKSCTISTDDSLYGEIFFIRIYELLGQTIVRIFASIESFNNLNERDK</sequence>
<dbReference type="AlphaFoldDB" id="A0AA40KXK3"/>
<dbReference type="InterPro" id="IPR032707">
    <property type="entry name" value="MYCBPAP"/>
</dbReference>
<evidence type="ECO:0000313" key="1">
    <source>
        <dbReference type="EMBL" id="KAK1136685.1"/>
    </source>
</evidence>
<dbReference type="Pfam" id="PF14646">
    <property type="entry name" value="MYCBPAP"/>
    <property type="match status" value="1"/>
</dbReference>
<reference evidence="1" key="1">
    <citation type="submission" date="2021-10" db="EMBL/GenBank/DDBJ databases">
        <title>Melipona bicolor Genome sequencing and assembly.</title>
        <authorList>
            <person name="Araujo N.S."/>
            <person name="Arias M.C."/>
        </authorList>
    </citation>
    <scope>NUCLEOTIDE SEQUENCE</scope>
    <source>
        <strain evidence="1">USP_2M_L1-L4_2017</strain>
        <tissue evidence="1">Whole body</tissue>
    </source>
</reference>
<gene>
    <name evidence="1" type="ORF">K0M31_001227</name>
</gene>
<evidence type="ECO:0008006" key="3">
    <source>
        <dbReference type="Google" id="ProtNLM"/>
    </source>
</evidence>
<protein>
    <recommendedName>
        <fullName evidence="3">MYCBP-associated protein</fullName>
    </recommendedName>
</protein>
<name>A0AA40KXK3_9HYME</name>
<dbReference type="PANTHER" id="PTHR48421:SF1">
    <property type="entry name" value="MYCBP-ASSOCIATED PROTEIN"/>
    <property type="match status" value="1"/>
</dbReference>
<dbReference type="PANTHER" id="PTHR48421">
    <property type="entry name" value="MYCBP-ASSOCIATED PROTEIN"/>
    <property type="match status" value="1"/>
</dbReference>